<name>A0A9D1SUP2_9FIRM</name>
<accession>A0A9D1SUP2</accession>
<evidence type="ECO:0000313" key="1">
    <source>
        <dbReference type="EMBL" id="HIU95411.1"/>
    </source>
</evidence>
<dbReference type="Proteomes" id="UP000824130">
    <property type="component" value="Unassembled WGS sequence"/>
</dbReference>
<organism evidence="1 2">
    <name type="scientific">Candidatus Allocopromorpha excrementipullorum</name>
    <dbReference type="NCBI Taxonomy" id="2840743"/>
    <lineage>
        <taxon>Bacteria</taxon>
        <taxon>Bacillati</taxon>
        <taxon>Bacillota</taxon>
        <taxon>Clostridia</taxon>
        <taxon>Eubacteriales</taxon>
        <taxon>Eubacteriaceae</taxon>
        <taxon>Eubacteriaceae incertae sedis</taxon>
        <taxon>Candidatus Allocopromorpha</taxon>
    </lineage>
</organism>
<dbReference type="EMBL" id="DVOB01000038">
    <property type="protein sequence ID" value="HIU95411.1"/>
    <property type="molecule type" value="Genomic_DNA"/>
</dbReference>
<gene>
    <name evidence="1" type="ORF">IAD25_01685</name>
</gene>
<comment type="caution">
    <text evidence="1">The sequence shown here is derived from an EMBL/GenBank/DDBJ whole genome shotgun (WGS) entry which is preliminary data.</text>
</comment>
<sequence>MGELVVNFSTLDLLTMNIDATVQQMNNRINDIGTMAGRISGVSTRRGYLGSAVSQLYDRQNDIGDKIDKLTTFRSDLIDFGQEAQQADQRVASRISYSTGSFCYTQGISMAEAAGNWWQSVLEEAKDWFMNTPLGKGIQAVADWYEANKETIWAGIELLVDGAICVLAVAAFVALFPTSLAALGFWGTVSLIAAGFTAAKAVADLFSQSASFTSHLLGDHEAGREWASRGLDDYMTGAGRFVDDVAGTGDFWENCMSFTYTGLEIVSITNAVNDVRSIGTKVMDAFKGGRFSFDTIRTIMGNDKLSVRDFMRSSDSPIRSVDDLFLAGDGFMDNQRALKSVCDGYRYTINMGWSIFDSDPYTNPFTEMKFGSKYDEILYRGGELYVDARFGSGTYNSLHLNEVTTIMDPLKTPEIKTEAFKDLLTGLGYLEADEAA</sequence>
<protein>
    <submittedName>
        <fullName evidence="1">Uncharacterized protein</fullName>
    </submittedName>
</protein>
<dbReference type="AlphaFoldDB" id="A0A9D1SUP2"/>
<reference evidence="1" key="1">
    <citation type="submission" date="2020-10" db="EMBL/GenBank/DDBJ databases">
        <authorList>
            <person name="Gilroy R."/>
        </authorList>
    </citation>
    <scope>NUCLEOTIDE SEQUENCE</scope>
    <source>
        <strain evidence="1">ChiSjej4B22-8349</strain>
    </source>
</reference>
<reference evidence="1" key="2">
    <citation type="journal article" date="2021" name="PeerJ">
        <title>Extensive microbial diversity within the chicken gut microbiome revealed by metagenomics and culture.</title>
        <authorList>
            <person name="Gilroy R."/>
            <person name="Ravi A."/>
            <person name="Getino M."/>
            <person name="Pursley I."/>
            <person name="Horton D.L."/>
            <person name="Alikhan N.F."/>
            <person name="Baker D."/>
            <person name="Gharbi K."/>
            <person name="Hall N."/>
            <person name="Watson M."/>
            <person name="Adriaenssens E.M."/>
            <person name="Foster-Nyarko E."/>
            <person name="Jarju S."/>
            <person name="Secka A."/>
            <person name="Antonio M."/>
            <person name="Oren A."/>
            <person name="Chaudhuri R.R."/>
            <person name="La Ragione R."/>
            <person name="Hildebrand F."/>
            <person name="Pallen M.J."/>
        </authorList>
    </citation>
    <scope>NUCLEOTIDE SEQUENCE</scope>
    <source>
        <strain evidence="1">ChiSjej4B22-8349</strain>
    </source>
</reference>
<proteinExistence type="predicted"/>
<evidence type="ECO:0000313" key="2">
    <source>
        <dbReference type="Proteomes" id="UP000824130"/>
    </source>
</evidence>